<keyword evidence="3" id="KW-1185">Reference proteome</keyword>
<dbReference type="PANTHER" id="PTHR30292">
    <property type="entry name" value="UNCHARACTERIZED PROTEIN YBGL-RELATED"/>
    <property type="match status" value="1"/>
</dbReference>
<dbReference type="Pfam" id="PF03746">
    <property type="entry name" value="LamB_YcsF"/>
    <property type="match status" value="1"/>
</dbReference>
<gene>
    <name evidence="1" type="primary">pxpA</name>
    <name evidence="2" type="ORF">GCM10023095_04450</name>
</gene>
<dbReference type="RefSeq" id="WP_345009620.1">
    <property type="nucleotide sequence ID" value="NZ_BAABFC010000001.1"/>
</dbReference>
<evidence type="ECO:0000256" key="1">
    <source>
        <dbReference type="HAMAP-Rule" id="MF_00691"/>
    </source>
</evidence>
<accession>A0ABP8PZ26</accession>
<dbReference type="CDD" id="cd10787">
    <property type="entry name" value="LamB_YcsF_like"/>
    <property type="match status" value="1"/>
</dbReference>
<dbReference type="HAMAP" id="MF_00691">
    <property type="entry name" value="PxpA"/>
    <property type="match status" value="1"/>
</dbReference>
<dbReference type="EMBL" id="BAABFC010000001">
    <property type="protein sequence ID" value="GAA4493748.1"/>
    <property type="molecule type" value="Genomic_DNA"/>
</dbReference>
<dbReference type="NCBIfam" id="NF003814">
    <property type="entry name" value="PRK05406.1-3"/>
    <property type="match status" value="1"/>
</dbReference>
<protein>
    <recommendedName>
        <fullName evidence="1">5-oxoprolinase subunit A</fullName>
        <shortName evidence="1">5-OPase subunit A</shortName>
        <ecNumber evidence="1">3.5.2.9</ecNumber>
    </recommendedName>
    <alternativeName>
        <fullName evidence="1">5-oxoprolinase (ATP-hydrolyzing) subunit A</fullName>
    </alternativeName>
</protein>
<proteinExistence type="inferred from homology"/>
<evidence type="ECO:0000313" key="2">
    <source>
        <dbReference type="EMBL" id="GAA4493748.1"/>
    </source>
</evidence>
<comment type="function">
    <text evidence="1">Catalyzes the cleavage of 5-oxoproline to form L-glutamate coupled to the hydrolysis of ATP to ADP and inorganic phosphate.</text>
</comment>
<dbReference type="Proteomes" id="UP001501321">
    <property type="component" value="Unassembled WGS sequence"/>
</dbReference>
<dbReference type="EC" id="3.5.2.9" evidence="1"/>
<evidence type="ECO:0000313" key="3">
    <source>
        <dbReference type="Proteomes" id="UP001501321"/>
    </source>
</evidence>
<keyword evidence="1" id="KW-0547">Nucleotide-binding</keyword>
<comment type="subunit">
    <text evidence="1">Forms a complex composed of PxpA, PxpB and PxpC.</text>
</comment>
<dbReference type="InterPro" id="IPR005501">
    <property type="entry name" value="LamB/YcsF/PxpA-like"/>
</dbReference>
<dbReference type="SUPFAM" id="SSF88713">
    <property type="entry name" value="Glycoside hydrolase/deacetylase"/>
    <property type="match status" value="1"/>
</dbReference>
<dbReference type="Gene3D" id="3.20.20.370">
    <property type="entry name" value="Glycoside hydrolase/deacetylase"/>
    <property type="match status" value="1"/>
</dbReference>
<sequence length="252" mass="26238">MLSVDLNCDLGEGFGPYPLGDDVALMPYLSSVNIACGVHAGDPALMRQTVAAALAHGLAIGAHPGLPDRQGFGRRELAISPQEAYELTLYQVGALQAFVLAAGGRLHHVKPHGALYNMAARNRPLAQAIAQAVKDLDPSLRLYALAGGALLDEARALGLRGVSEVFVDRGYGADGHLLPRGTPGALLDDEEAAVAQLLSLVRDGGVQSSEGHWVGLQAQTVCLHGDGPHALPFARRCAEALSQAGIARRAPA</sequence>
<reference evidence="3" key="1">
    <citation type="journal article" date="2019" name="Int. J. Syst. Evol. Microbiol.">
        <title>The Global Catalogue of Microorganisms (GCM) 10K type strain sequencing project: providing services to taxonomists for standard genome sequencing and annotation.</title>
        <authorList>
            <consortium name="The Broad Institute Genomics Platform"/>
            <consortium name="The Broad Institute Genome Sequencing Center for Infectious Disease"/>
            <person name="Wu L."/>
            <person name="Ma J."/>
        </authorList>
    </citation>
    <scope>NUCLEOTIDE SEQUENCE [LARGE SCALE GENOMIC DNA]</scope>
    <source>
        <strain evidence="3">JCM 32226</strain>
    </source>
</reference>
<keyword evidence="1" id="KW-0378">Hydrolase</keyword>
<name>A0ABP8PZ26_9GAMM</name>
<comment type="similarity">
    <text evidence="1">Belongs to the LamB/PxpA family.</text>
</comment>
<dbReference type="PANTHER" id="PTHR30292:SF0">
    <property type="entry name" value="5-OXOPROLINASE SUBUNIT A"/>
    <property type="match status" value="1"/>
</dbReference>
<organism evidence="2 3">
    <name type="scientific">Pseudaeromonas paramecii</name>
    <dbReference type="NCBI Taxonomy" id="2138166"/>
    <lineage>
        <taxon>Bacteria</taxon>
        <taxon>Pseudomonadati</taxon>
        <taxon>Pseudomonadota</taxon>
        <taxon>Gammaproteobacteria</taxon>
        <taxon>Aeromonadales</taxon>
        <taxon>Aeromonadaceae</taxon>
        <taxon>Pseudaeromonas</taxon>
    </lineage>
</organism>
<dbReference type="InterPro" id="IPR011330">
    <property type="entry name" value="Glyco_hydro/deAcase_b/a-brl"/>
</dbReference>
<comment type="catalytic activity">
    <reaction evidence="1">
        <text>5-oxo-L-proline + ATP + 2 H2O = L-glutamate + ADP + phosphate + H(+)</text>
        <dbReference type="Rhea" id="RHEA:10348"/>
        <dbReference type="ChEBI" id="CHEBI:15377"/>
        <dbReference type="ChEBI" id="CHEBI:15378"/>
        <dbReference type="ChEBI" id="CHEBI:29985"/>
        <dbReference type="ChEBI" id="CHEBI:30616"/>
        <dbReference type="ChEBI" id="CHEBI:43474"/>
        <dbReference type="ChEBI" id="CHEBI:58402"/>
        <dbReference type="ChEBI" id="CHEBI:456216"/>
        <dbReference type="EC" id="3.5.2.9"/>
    </reaction>
</comment>
<keyword evidence="1" id="KW-0067">ATP-binding</keyword>
<comment type="caution">
    <text evidence="2">The sequence shown here is derived from an EMBL/GenBank/DDBJ whole genome shotgun (WGS) entry which is preliminary data.</text>
</comment>
<dbReference type="NCBIfam" id="NF003816">
    <property type="entry name" value="PRK05406.1-5"/>
    <property type="match status" value="1"/>
</dbReference>